<dbReference type="EC" id="2.5.1.16" evidence="4"/>
<feature type="binding site" evidence="4">
    <location>
        <position position="88"/>
    </location>
    <ligand>
        <name>spermidine</name>
        <dbReference type="ChEBI" id="CHEBI:57834"/>
    </ligand>
</feature>
<dbReference type="UniPathway" id="UPA00248">
    <property type="reaction ID" value="UER00314"/>
</dbReference>
<dbReference type="AlphaFoldDB" id="E4L7E1"/>
<evidence type="ECO:0000259" key="8">
    <source>
        <dbReference type="PROSITE" id="PS51006"/>
    </source>
</evidence>
<dbReference type="PANTHER" id="PTHR11558:SF11">
    <property type="entry name" value="SPERMIDINE SYNTHASE"/>
    <property type="match status" value="1"/>
</dbReference>
<dbReference type="InterPro" id="IPR030374">
    <property type="entry name" value="PABS"/>
</dbReference>
<dbReference type="Gene3D" id="2.30.140.10">
    <property type="entry name" value="Spermidine synthase, tetramerisation domain"/>
    <property type="match status" value="1"/>
</dbReference>
<dbReference type="GO" id="GO:0004766">
    <property type="term" value="F:spermidine synthase activity"/>
    <property type="evidence" value="ECO:0007669"/>
    <property type="project" value="UniProtKB-UniRule"/>
</dbReference>
<comment type="pathway">
    <text evidence="4">Amine and polyamine biosynthesis; spermidine biosynthesis; spermidine from putrescine: step 1/1.</text>
</comment>
<dbReference type="PROSITE" id="PS51006">
    <property type="entry name" value="PABS_2"/>
    <property type="match status" value="1"/>
</dbReference>
<dbReference type="GO" id="GO:0008295">
    <property type="term" value="P:spermidine biosynthetic process"/>
    <property type="evidence" value="ECO:0007669"/>
    <property type="project" value="UniProtKB-UniRule"/>
</dbReference>
<dbReference type="Pfam" id="PF01564">
    <property type="entry name" value="Spermine_synth"/>
    <property type="match status" value="1"/>
</dbReference>
<feature type="binding site" evidence="4">
    <location>
        <position position="108"/>
    </location>
    <ligand>
        <name>S-methyl-5'-thioadenosine</name>
        <dbReference type="ChEBI" id="CHEBI:17509"/>
    </ligand>
</feature>
<dbReference type="SUPFAM" id="SSF53335">
    <property type="entry name" value="S-adenosyl-L-methionine-dependent methyltransferases"/>
    <property type="match status" value="1"/>
</dbReference>
<dbReference type="HAMAP" id="MF_00198">
    <property type="entry name" value="Spermidine_synth"/>
    <property type="match status" value="1"/>
</dbReference>
<feature type="binding site" evidence="4">
    <location>
        <position position="33"/>
    </location>
    <ligand>
        <name>S-methyl-5'-thioadenosine</name>
        <dbReference type="ChEBI" id="CHEBI:17509"/>
    </ligand>
</feature>
<comment type="similarity">
    <text evidence="1 4 6">Belongs to the spermidine/spermine synthase family.</text>
</comment>
<dbReference type="GO" id="GO:0005829">
    <property type="term" value="C:cytosol"/>
    <property type="evidence" value="ECO:0007669"/>
    <property type="project" value="TreeGrafter"/>
</dbReference>
<dbReference type="InterPro" id="IPR029063">
    <property type="entry name" value="SAM-dependent_MTases_sf"/>
</dbReference>
<feature type="binding site" evidence="4">
    <location>
        <position position="64"/>
    </location>
    <ligand>
        <name>spermidine</name>
        <dbReference type="ChEBI" id="CHEBI:57834"/>
    </ligand>
</feature>
<dbReference type="OrthoDB" id="9793120at2"/>
<comment type="catalytic activity">
    <reaction evidence="4 7">
        <text>S-adenosyl 3-(methylsulfanyl)propylamine + putrescine = S-methyl-5'-thioadenosine + spermidine + H(+)</text>
        <dbReference type="Rhea" id="RHEA:12721"/>
        <dbReference type="ChEBI" id="CHEBI:15378"/>
        <dbReference type="ChEBI" id="CHEBI:17509"/>
        <dbReference type="ChEBI" id="CHEBI:57443"/>
        <dbReference type="ChEBI" id="CHEBI:57834"/>
        <dbReference type="ChEBI" id="CHEBI:326268"/>
        <dbReference type="EC" id="2.5.1.16"/>
    </reaction>
</comment>
<dbReference type="NCBIfam" id="TIGR00417">
    <property type="entry name" value="speE"/>
    <property type="match status" value="1"/>
</dbReference>
<comment type="function">
    <text evidence="4">Catalyzes the irreversible transfer of a propylamine group from the amino donor S-adenosylmethioninamine (decarboxy-AdoMet) to putrescine (1,4-diaminobutane) to yield spermidine.</text>
</comment>
<dbReference type="PROSITE" id="PS01330">
    <property type="entry name" value="PABS_1"/>
    <property type="match status" value="1"/>
</dbReference>
<feature type="active site" description="Proton acceptor" evidence="4 5">
    <location>
        <position position="159"/>
    </location>
</feature>
<feature type="binding site" evidence="4">
    <location>
        <begin position="141"/>
        <end position="142"/>
    </location>
    <ligand>
        <name>S-methyl-5'-thioadenosine</name>
        <dbReference type="ChEBI" id="CHEBI:17509"/>
    </ligand>
</feature>
<keyword evidence="4 7" id="KW-0745">Spermidine biosynthesis</keyword>
<dbReference type="InterPro" id="IPR001045">
    <property type="entry name" value="Spermi_synthase"/>
</dbReference>
<comment type="subunit">
    <text evidence="4">Homodimer or homotetramer.</text>
</comment>
<organism evidence="9 10">
    <name type="scientific">Dialister micraerophilus UPII 345-E</name>
    <dbReference type="NCBI Taxonomy" id="910314"/>
    <lineage>
        <taxon>Bacteria</taxon>
        <taxon>Bacillati</taxon>
        <taxon>Bacillota</taxon>
        <taxon>Negativicutes</taxon>
        <taxon>Veillonellales</taxon>
        <taxon>Veillonellaceae</taxon>
        <taxon>Dialister</taxon>
    </lineage>
</organism>
<dbReference type="Gene3D" id="3.40.50.150">
    <property type="entry name" value="Vaccinia Virus protein VP39"/>
    <property type="match status" value="1"/>
</dbReference>
<dbReference type="eggNOG" id="COG0421">
    <property type="taxonomic scope" value="Bacteria"/>
</dbReference>
<name>E4L7E1_9FIRM</name>
<evidence type="ECO:0000313" key="10">
    <source>
        <dbReference type="Proteomes" id="UP000004594"/>
    </source>
</evidence>
<proteinExistence type="inferred from homology"/>
<keyword evidence="3 4" id="KW-0620">Polyamine biosynthesis</keyword>
<feature type="domain" description="PABS" evidence="8">
    <location>
        <begin position="4"/>
        <end position="239"/>
    </location>
</feature>
<evidence type="ECO:0000256" key="1">
    <source>
        <dbReference type="ARBA" id="ARBA00007867"/>
    </source>
</evidence>
<dbReference type="EMBL" id="AENT01000001">
    <property type="protein sequence ID" value="EFR43312.1"/>
    <property type="molecule type" value="Genomic_DNA"/>
</dbReference>
<dbReference type="RefSeq" id="WP_007553620.1">
    <property type="nucleotide sequence ID" value="NZ_AENT01000001.1"/>
</dbReference>
<dbReference type="Proteomes" id="UP000004594">
    <property type="component" value="Unassembled WGS sequence"/>
</dbReference>
<dbReference type="InterPro" id="IPR035246">
    <property type="entry name" value="Spermidine_synt_N"/>
</dbReference>
<evidence type="ECO:0000256" key="4">
    <source>
        <dbReference type="HAMAP-Rule" id="MF_00198"/>
    </source>
</evidence>
<evidence type="ECO:0000313" key="9">
    <source>
        <dbReference type="EMBL" id="EFR43312.1"/>
    </source>
</evidence>
<dbReference type="NCBIfam" id="NF002010">
    <property type="entry name" value="PRK00811.1"/>
    <property type="match status" value="1"/>
</dbReference>
<reference evidence="9 10" key="1">
    <citation type="submission" date="2010-11" db="EMBL/GenBank/DDBJ databases">
        <authorList>
            <person name="Durkin A.S."/>
            <person name="Madupu R."/>
            <person name="Torralba M."/>
            <person name="Gillis M."/>
            <person name="Methe B."/>
            <person name="Sutton G."/>
            <person name="Nelson K.E."/>
        </authorList>
    </citation>
    <scope>NUCLEOTIDE SEQUENCE [LARGE SCALE GENOMIC DNA]</scope>
    <source>
        <strain evidence="9 10">UPII 345-E</strain>
    </source>
</reference>
<sequence length="285" mass="32962">MNEKNWITEYVDKNLGFTLKIKEMLLDEQTPYQHIQVAETERYGRILILDGVFQTSVKEEWTYHEMITNIPMMAHPNPERILIIGGGDGGAAREILRHETVKQLDICEIDKRVVEVSQKYFPTISKEINEKNGKLKMHIGDGIAFVKEIENFYDLIIIDCSDPIGPGEGLFTRNFYKDAKKALRKNGIIVQQTESPIVQQKTVHEVYKAMTDVFTNVNVFLAYVPIYPECLHSFMAASDDIDIRNAKITRKHPTPMKYYNEEIQKSAFVLPEFIKEAIYKGKYTF</sequence>
<evidence type="ECO:0000256" key="3">
    <source>
        <dbReference type="ARBA" id="ARBA00023115"/>
    </source>
</evidence>
<keyword evidence="2 4" id="KW-0808">Transferase</keyword>
<accession>E4L7E1</accession>
<protein>
    <recommendedName>
        <fullName evidence="4">Polyamine aminopropyltransferase</fullName>
    </recommendedName>
    <alternativeName>
        <fullName evidence="4">Putrescine aminopropyltransferase</fullName>
        <shortName evidence="4">PAPT</shortName>
    </alternativeName>
    <alternativeName>
        <fullName evidence="4">Spermidine synthase</fullName>
        <shortName evidence="4">SPDS</shortName>
        <shortName evidence="4">SPDSY</shortName>
        <ecNumber evidence="4">2.5.1.16</ecNumber>
    </alternativeName>
</protein>
<comment type="caution">
    <text evidence="9">The sequence shown here is derived from an EMBL/GenBank/DDBJ whole genome shotgun (WGS) entry which is preliminary data.</text>
</comment>
<dbReference type="PANTHER" id="PTHR11558">
    <property type="entry name" value="SPERMIDINE/SPERMINE SYNTHASE"/>
    <property type="match status" value="1"/>
</dbReference>
<evidence type="ECO:0000256" key="6">
    <source>
        <dbReference type="RuleBase" id="RU003836"/>
    </source>
</evidence>
<gene>
    <name evidence="4 9" type="primary">speE</name>
    <name evidence="9" type="ORF">HMPREF9220_1290</name>
</gene>
<dbReference type="InterPro" id="IPR030373">
    <property type="entry name" value="PABS_CS"/>
</dbReference>
<evidence type="ECO:0000256" key="5">
    <source>
        <dbReference type="PROSITE-ProRule" id="PRU00354"/>
    </source>
</evidence>
<evidence type="ECO:0000256" key="7">
    <source>
        <dbReference type="RuleBase" id="RU003837"/>
    </source>
</evidence>
<feature type="binding site" evidence="4">
    <location>
        <position position="166"/>
    </location>
    <ligand>
        <name>S-methyl-5'-thioadenosine</name>
        <dbReference type="ChEBI" id="CHEBI:17509"/>
    </ligand>
</feature>
<feature type="binding site" evidence="4">
    <location>
        <begin position="159"/>
        <end position="162"/>
    </location>
    <ligand>
        <name>spermidine</name>
        <dbReference type="ChEBI" id="CHEBI:57834"/>
    </ligand>
</feature>
<evidence type="ECO:0000256" key="2">
    <source>
        <dbReference type="ARBA" id="ARBA00022679"/>
    </source>
</evidence>
<dbReference type="Pfam" id="PF17284">
    <property type="entry name" value="Spermine_synt_N"/>
    <property type="match status" value="1"/>
</dbReference>
<dbReference type="NCBIfam" id="NF037959">
    <property type="entry name" value="MFS_SpdSyn"/>
    <property type="match status" value="1"/>
</dbReference>
<dbReference type="InterPro" id="IPR037163">
    <property type="entry name" value="Spermidine_synt_N_sf"/>
</dbReference>